<dbReference type="PROSITE" id="PS52016">
    <property type="entry name" value="TONB_DEPENDENT_REC_3"/>
    <property type="match status" value="1"/>
</dbReference>
<dbReference type="InterPro" id="IPR036942">
    <property type="entry name" value="Beta-barrel_TonB_sf"/>
</dbReference>
<dbReference type="InterPro" id="IPR000531">
    <property type="entry name" value="Beta-barrel_TonB"/>
</dbReference>
<keyword evidence="3 11" id="KW-1134">Transmembrane beta strand</keyword>
<dbReference type="STRING" id="2518989.IMCC3088_2214"/>
<dbReference type="Gene3D" id="2.40.170.20">
    <property type="entry name" value="TonB-dependent receptor, beta-barrel domain"/>
    <property type="match status" value="1"/>
</dbReference>
<evidence type="ECO:0000256" key="9">
    <source>
        <dbReference type="ARBA" id="ARBA00023136"/>
    </source>
</evidence>
<evidence type="ECO:0000256" key="3">
    <source>
        <dbReference type="ARBA" id="ARBA00022452"/>
    </source>
</evidence>
<dbReference type="PANTHER" id="PTHR32552">
    <property type="entry name" value="FERRICHROME IRON RECEPTOR-RELATED"/>
    <property type="match status" value="1"/>
</dbReference>
<dbReference type="GO" id="GO:0009279">
    <property type="term" value="C:cell outer membrane"/>
    <property type="evidence" value="ECO:0007669"/>
    <property type="project" value="UniProtKB-SubCell"/>
</dbReference>
<proteinExistence type="inferred from homology"/>
<protein>
    <submittedName>
        <fullName evidence="13">TonB-dependent receptor</fullName>
    </submittedName>
</protein>
<dbReference type="PANTHER" id="PTHR32552:SF81">
    <property type="entry name" value="TONB-DEPENDENT OUTER MEMBRANE RECEPTOR"/>
    <property type="match status" value="1"/>
</dbReference>
<keyword evidence="5 11" id="KW-0812">Transmembrane</keyword>
<dbReference type="OrthoDB" id="127311at2"/>
<keyword evidence="8 12" id="KW-0798">TonB box</keyword>
<evidence type="ECO:0000256" key="2">
    <source>
        <dbReference type="ARBA" id="ARBA00022448"/>
    </source>
</evidence>
<organism evidence="13 14">
    <name type="scientific">Aequoribacter fuscus</name>
    <dbReference type="NCBI Taxonomy" id="2518989"/>
    <lineage>
        <taxon>Bacteria</taxon>
        <taxon>Pseudomonadati</taxon>
        <taxon>Pseudomonadota</taxon>
        <taxon>Gammaproteobacteria</taxon>
        <taxon>Cellvibrionales</taxon>
        <taxon>Halieaceae</taxon>
        <taxon>Aequoribacter</taxon>
    </lineage>
</organism>
<keyword evidence="9 11" id="KW-0472">Membrane</keyword>
<dbReference type="Pfam" id="PF00593">
    <property type="entry name" value="TonB_dep_Rec_b-barrel"/>
    <property type="match status" value="1"/>
</dbReference>
<evidence type="ECO:0000313" key="13">
    <source>
        <dbReference type="EMBL" id="EGG29052.1"/>
    </source>
</evidence>
<keyword evidence="4" id="KW-0410">Iron transport</keyword>
<keyword evidence="10 11" id="KW-0998">Cell outer membrane</keyword>
<evidence type="ECO:0000256" key="10">
    <source>
        <dbReference type="ARBA" id="ARBA00023237"/>
    </source>
</evidence>
<keyword evidence="13" id="KW-0675">Receptor</keyword>
<dbReference type="AlphaFoldDB" id="F3L3M2"/>
<accession>F3L3M2</accession>
<dbReference type="eggNOG" id="COG4773">
    <property type="taxonomic scope" value="Bacteria"/>
</dbReference>
<gene>
    <name evidence="13" type="ORF">IMCC3088_2214</name>
</gene>
<keyword evidence="14" id="KW-1185">Reference proteome</keyword>
<evidence type="ECO:0000256" key="11">
    <source>
        <dbReference type="PROSITE-ProRule" id="PRU01360"/>
    </source>
</evidence>
<name>F3L3M2_9GAMM</name>
<keyword evidence="2 11" id="KW-0813">Transport</keyword>
<comment type="similarity">
    <text evidence="11 12">Belongs to the TonB-dependent receptor family.</text>
</comment>
<dbReference type="InterPro" id="IPR012910">
    <property type="entry name" value="Plug_dom"/>
</dbReference>
<evidence type="ECO:0000256" key="5">
    <source>
        <dbReference type="ARBA" id="ARBA00022692"/>
    </source>
</evidence>
<dbReference type="Pfam" id="PF07715">
    <property type="entry name" value="Plug"/>
    <property type="match status" value="1"/>
</dbReference>
<evidence type="ECO:0000256" key="7">
    <source>
        <dbReference type="ARBA" id="ARBA00023065"/>
    </source>
</evidence>
<evidence type="ECO:0000256" key="6">
    <source>
        <dbReference type="ARBA" id="ARBA00023004"/>
    </source>
</evidence>
<dbReference type="GO" id="GO:0006826">
    <property type="term" value="P:iron ion transport"/>
    <property type="evidence" value="ECO:0007669"/>
    <property type="project" value="UniProtKB-KW"/>
</dbReference>
<evidence type="ECO:0000256" key="8">
    <source>
        <dbReference type="ARBA" id="ARBA00023077"/>
    </source>
</evidence>
<evidence type="ECO:0000256" key="4">
    <source>
        <dbReference type="ARBA" id="ARBA00022496"/>
    </source>
</evidence>
<comment type="caution">
    <text evidence="13">The sequence shown here is derived from an EMBL/GenBank/DDBJ whole genome shotgun (WGS) entry which is preliminary data.</text>
</comment>
<dbReference type="Proteomes" id="UP000005615">
    <property type="component" value="Unassembled WGS sequence"/>
</dbReference>
<keyword evidence="7" id="KW-0406">Ion transport</keyword>
<sequence length="733" mass="81568">MLAAPAALAQLQLEEVVVTAQKRSESLQDVPISMNAINSDQLDALNVTNFGDYVAQIPSVSFTQRRPGQAQLFMRGISDGGNSNQSLQGPAVAIYLDEQPVTAIGLNLDVHVYDVARIEVLMGPQGTLYGAASQAGNLRIITKKPDPSGFEAGFDVAAESISDGDTGYMVEGFVNIPLSDSAALRVVGWRDEDGGYIDSVADTITYPLSGITKSSAQYVEKDFNTSTKTGLRAALKVDLDESWTATVSAIHQQTETDGIWDHDPDALGSLEVSRFFDDRQDDEWTQMGLVVEGDLGFADLTYAGSYLDRDFEVYSDYSAYSISGYVEPYYTCYSSYFGPCVDPSIQFINETDIKFETHELRLTSAQDQRFRWILGAFYMKNETKYDSQWSVPPINPGAAVRDDLYFETDQVREDSETAVFGEFSYDLNDQLTATFGFRDFDSETTLSGFVGTVWWPDCCYAFSDTRPPDNVNSKFEGSDNTFKFNVSYKVDDNTLLYATASEGYRPGGANRTQQLGATYEADFVTAYELGLKSTLMDGRMRFNAAVYSMDWDDMQLGFFNPAISLLGLVDNVGTAESQGFELDTTFLATERLELNFSYAYNKAELTEDYDSRNDGTPDALSGQDLPFTPDSKWALTARYTFDWMGGDGYAMANTTFTDSMYNDIFLSNREEMDSYTVTNLSLGLEQNGWTAELFASNVFNEEAELYINTADIRRLVTVNRPRTIGLRFGMRFE</sequence>
<dbReference type="SUPFAM" id="SSF56935">
    <property type="entry name" value="Porins"/>
    <property type="match status" value="1"/>
</dbReference>
<evidence type="ECO:0000313" key="14">
    <source>
        <dbReference type="Proteomes" id="UP000005615"/>
    </source>
</evidence>
<evidence type="ECO:0000256" key="1">
    <source>
        <dbReference type="ARBA" id="ARBA00004571"/>
    </source>
</evidence>
<keyword evidence="6" id="KW-0408">Iron</keyword>
<reference evidence="13 14" key="1">
    <citation type="journal article" date="2011" name="J. Bacteriol.">
        <title>Genome sequence of strain IMCC3088, a proteorhodopsin-containing marine bacterium belonging to the OM60/NOR5 clade.</title>
        <authorList>
            <person name="Jang Y."/>
            <person name="Oh H.M."/>
            <person name="Kang I."/>
            <person name="Lee K."/>
            <person name="Yang S.J."/>
            <person name="Cho J.C."/>
        </authorList>
    </citation>
    <scope>NUCLEOTIDE SEQUENCE [LARGE SCALE GENOMIC DNA]</scope>
    <source>
        <strain evidence="13 14">IMCC3088</strain>
    </source>
</reference>
<dbReference type="InterPro" id="IPR039426">
    <property type="entry name" value="TonB-dep_rcpt-like"/>
</dbReference>
<dbReference type="EMBL" id="AEIG01000065">
    <property type="protein sequence ID" value="EGG29052.1"/>
    <property type="molecule type" value="Genomic_DNA"/>
</dbReference>
<evidence type="ECO:0000256" key="12">
    <source>
        <dbReference type="RuleBase" id="RU003357"/>
    </source>
</evidence>
<comment type="subcellular location">
    <subcellularLocation>
        <location evidence="1 11">Cell outer membrane</location>
        <topology evidence="1 11">Multi-pass membrane protein</topology>
    </subcellularLocation>
</comment>